<organism evidence="1 2">
    <name type="scientific">Vitis vinifera</name>
    <name type="common">Grape</name>
    <dbReference type="NCBI Taxonomy" id="29760"/>
    <lineage>
        <taxon>Eukaryota</taxon>
        <taxon>Viridiplantae</taxon>
        <taxon>Streptophyta</taxon>
        <taxon>Embryophyta</taxon>
        <taxon>Tracheophyta</taxon>
        <taxon>Spermatophyta</taxon>
        <taxon>Magnoliopsida</taxon>
        <taxon>eudicotyledons</taxon>
        <taxon>Gunneridae</taxon>
        <taxon>Pentapetalae</taxon>
        <taxon>rosids</taxon>
        <taxon>Vitales</taxon>
        <taxon>Vitaceae</taxon>
        <taxon>Viteae</taxon>
        <taxon>Vitis</taxon>
    </lineage>
</organism>
<dbReference type="Proteomes" id="UP000288805">
    <property type="component" value="Unassembled WGS sequence"/>
</dbReference>
<comment type="caution">
    <text evidence="1">The sequence shown here is derived from an EMBL/GenBank/DDBJ whole genome shotgun (WGS) entry which is preliminary data.</text>
</comment>
<gene>
    <name evidence="1" type="primary">TPP2_4</name>
    <name evidence="1" type="ORF">CK203_116807</name>
</gene>
<protein>
    <submittedName>
        <fullName evidence="1">Tripeptidyl-peptidase 2</fullName>
    </submittedName>
</protein>
<evidence type="ECO:0000313" key="2">
    <source>
        <dbReference type="Proteomes" id="UP000288805"/>
    </source>
</evidence>
<accession>A0A438C937</accession>
<dbReference type="EMBL" id="QGNW01002445">
    <property type="protein sequence ID" value="RVW19699.1"/>
    <property type="molecule type" value="Genomic_DNA"/>
</dbReference>
<sequence>MQNPIWASNPRESPFLGPPFLDHPCSKLVIQSTRRLTRRRRRKEGERGREWVVRAMPCSSKNSSSSSRDDNGALRAFKLSESTFLASLMPRKGIVADRFLEAHSKYDARRVVVANFDVNLQLFPWCLESVILVCYKLPQSTFLFFSLGSGDIDTSTVVKADSDGCLGGASGSSLVVNSSWKNTSGEWHVGYKVIYKLCTDTLTSRLKSYDDKGPIIDAVVWNGEPWRATLDRQSLEDDLGCGKLADFVTVTNYSKQIFLLKYAIVVQEPMLNEVAPGAQTISCKIGDACLGSTETGTGLTRSLIAAVKHKCDLAMMSYGEPTMMLEYG</sequence>
<reference evidence="1 2" key="1">
    <citation type="journal article" date="2018" name="PLoS Genet.">
        <title>Population sequencing reveals clonal diversity and ancestral inbreeding in the grapevine cultivar Chardonnay.</title>
        <authorList>
            <person name="Roach M.J."/>
            <person name="Johnson D.L."/>
            <person name="Bohlmann J."/>
            <person name="van Vuuren H.J."/>
            <person name="Jones S.J."/>
            <person name="Pretorius I.S."/>
            <person name="Schmidt S.A."/>
            <person name="Borneman A.R."/>
        </authorList>
    </citation>
    <scope>NUCLEOTIDE SEQUENCE [LARGE SCALE GENOMIC DNA]</scope>
    <source>
        <strain evidence="2">cv. Chardonnay</strain>
        <tissue evidence="1">Leaf</tissue>
    </source>
</reference>
<dbReference type="AlphaFoldDB" id="A0A438C937"/>
<name>A0A438C937_VITVI</name>
<evidence type="ECO:0000313" key="1">
    <source>
        <dbReference type="EMBL" id="RVW19699.1"/>
    </source>
</evidence>
<dbReference type="Gene3D" id="2.20.25.690">
    <property type="match status" value="1"/>
</dbReference>
<proteinExistence type="predicted"/>